<dbReference type="AlphaFoldDB" id="A0A2H0WSF0"/>
<evidence type="ECO:0000259" key="1">
    <source>
        <dbReference type="PROSITE" id="PS51688"/>
    </source>
</evidence>
<dbReference type="EMBL" id="PEZG01000058">
    <property type="protein sequence ID" value="PIS15602.1"/>
    <property type="molecule type" value="Genomic_DNA"/>
</dbReference>
<proteinExistence type="predicted"/>
<reference evidence="3" key="1">
    <citation type="submission" date="2017-09" db="EMBL/GenBank/DDBJ databases">
        <title>Depth-based differentiation of microbial function through sediment-hosted aquifers and enrichment of novel symbionts in the deep terrestrial subsurface.</title>
        <authorList>
            <person name="Probst A.J."/>
            <person name="Ladd B."/>
            <person name="Jarett J.K."/>
            <person name="Geller-Mcgrath D.E."/>
            <person name="Sieber C.M.K."/>
            <person name="Emerson J.B."/>
            <person name="Anantharaman K."/>
            <person name="Thomas B.C."/>
            <person name="Malmstrom R."/>
            <person name="Stieglmeier M."/>
            <person name="Klingl A."/>
            <person name="Woyke T."/>
            <person name="Ryan C.M."/>
            <person name="Banfield J.F."/>
        </authorList>
    </citation>
    <scope>NUCLEOTIDE SEQUENCE [LARGE SCALE GENOMIC DNA]</scope>
</reference>
<organism evidence="2 3">
    <name type="scientific">Candidatus Roizmanbacteria bacterium CG09_land_8_20_14_0_10_41_9</name>
    <dbReference type="NCBI Taxonomy" id="1974850"/>
    <lineage>
        <taxon>Bacteria</taxon>
        <taxon>Candidatus Roizmaniibacteriota</taxon>
    </lineage>
</organism>
<dbReference type="Proteomes" id="UP000231198">
    <property type="component" value="Unassembled WGS sequence"/>
</dbReference>
<feature type="domain" description="Peptidase S74" evidence="1">
    <location>
        <begin position="1"/>
        <end position="89"/>
    </location>
</feature>
<evidence type="ECO:0000313" key="2">
    <source>
        <dbReference type="EMBL" id="PIS15602.1"/>
    </source>
</evidence>
<dbReference type="PROSITE" id="PS51688">
    <property type="entry name" value="ICA"/>
    <property type="match status" value="1"/>
</dbReference>
<accession>A0A2H0WSF0</accession>
<protein>
    <recommendedName>
        <fullName evidence="1">Peptidase S74 domain-containing protein</fullName>
    </recommendedName>
</protein>
<evidence type="ECO:0000313" key="3">
    <source>
        <dbReference type="Proteomes" id="UP000231198"/>
    </source>
</evidence>
<sequence>KHDVRPINHALDKILVLNGVYFTWDKEHGGMHGMGMIAEDVNKVVPEVVGMETDGSGYAVGMDYGHLTPVLVEAIKEQQTQIVSLSSQLAEMNFDDAGNLNVTVDAAGKAEVKTKSGTLISRIGAFAELVVAKLRVGVLEVKKLIVDGVDIVEKLNKLTATVEEQQKTIDALKKEVEALKK</sequence>
<comment type="caution">
    <text evidence="2">The sequence shown here is derived from an EMBL/GenBank/DDBJ whole genome shotgun (WGS) entry which is preliminary data.</text>
</comment>
<name>A0A2H0WSF0_9BACT</name>
<dbReference type="Pfam" id="PF13884">
    <property type="entry name" value="Peptidase_S74"/>
    <property type="match status" value="1"/>
</dbReference>
<dbReference type="InterPro" id="IPR030392">
    <property type="entry name" value="S74_ICA"/>
</dbReference>
<gene>
    <name evidence="2" type="ORF">COT62_02785</name>
</gene>
<feature type="non-terminal residue" evidence="2">
    <location>
        <position position="1"/>
    </location>
</feature>